<dbReference type="Proteomes" id="UP000004471">
    <property type="component" value="Unassembled WGS sequence"/>
</dbReference>
<evidence type="ECO:0000313" key="3">
    <source>
        <dbReference type="Proteomes" id="UP000004471"/>
    </source>
</evidence>
<dbReference type="EMBL" id="AEAH01002811">
    <property type="protein sequence ID" value="EGH34713.1"/>
    <property type="molecule type" value="Genomic_DNA"/>
</dbReference>
<proteinExistence type="predicted"/>
<comment type="caution">
    <text evidence="2">The sequence shown here is derived from an EMBL/GenBank/DDBJ whole genome shotgun (WGS) entry which is preliminary data.</text>
</comment>
<dbReference type="HOGENOM" id="CLU_2966546_0_0_6"/>
<accession>F3FWX1</accession>
<protein>
    <submittedName>
        <fullName evidence="2">Effector locus protein</fullName>
    </submittedName>
</protein>
<evidence type="ECO:0000256" key="1">
    <source>
        <dbReference type="SAM" id="MobiDB-lite"/>
    </source>
</evidence>
<sequence>ERATAEGVLLLMKSFADLAREWREHGFMGPVGTASASVSTPASKATMRDTPASSGRFQ</sequence>
<feature type="non-terminal residue" evidence="2">
    <location>
        <position position="1"/>
    </location>
</feature>
<gene>
    <name evidence="2" type="ORF">PSYJA_39425</name>
</gene>
<name>F3FWX1_PSESX</name>
<reference evidence="2 3" key="1">
    <citation type="journal article" date="2011" name="PLoS Pathog.">
        <title>Dynamic evolution of pathogenicity revealed by sequencing and comparative genomics of 19 Pseudomonas syringae isolates.</title>
        <authorList>
            <person name="Baltrus D.A."/>
            <person name="Nishimura M.T."/>
            <person name="Romanchuk A."/>
            <person name="Chang J.H."/>
            <person name="Mukhtar M.S."/>
            <person name="Cherkis K."/>
            <person name="Roach J."/>
            <person name="Grant S.R."/>
            <person name="Jones C.D."/>
            <person name="Dangl J.L."/>
        </authorList>
    </citation>
    <scope>NUCLEOTIDE SEQUENCE [LARGE SCALE GENOMIC DNA]</scope>
    <source>
        <strain evidence="3">M301072PT</strain>
    </source>
</reference>
<feature type="region of interest" description="Disordered" evidence="1">
    <location>
        <begin position="29"/>
        <end position="58"/>
    </location>
</feature>
<organism evidence="2 3">
    <name type="scientific">Pseudomonas syringae pv. japonica str. M301072</name>
    <dbReference type="NCBI Taxonomy" id="629262"/>
    <lineage>
        <taxon>Bacteria</taxon>
        <taxon>Pseudomonadati</taxon>
        <taxon>Pseudomonadota</taxon>
        <taxon>Gammaproteobacteria</taxon>
        <taxon>Pseudomonadales</taxon>
        <taxon>Pseudomonadaceae</taxon>
        <taxon>Pseudomonas</taxon>
        <taxon>Pseudomonas syringae</taxon>
    </lineage>
</organism>
<dbReference type="PATRIC" id="fig|629262.5.peg.5709"/>
<evidence type="ECO:0000313" key="2">
    <source>
        <dbReference type="EMBL" id="EGH34713.1"/>
    </source>
</evidence>
<dbReference type="AlphaFoldDB" id="F3FWX1"/>
<feature type="compositionally biased region" description="Polar residues" evidence="1">
    <location>
        <begin position="34"/>
        <end position="43"/>
    </location>
</feature>